<name>A0A177HLA1_9ACTN</name>
<dbReference type="EC" id="1.14.13.50" evidence="5"/>
<protein>
    <submittedName>
        <fullName evidence="5">Pentachlorophenol 4-monooxygenase</fullName>
        <ecNumber evidence="5">1.14.13.50</ecNumber>
    </submittedName>
</protein>
<dbReference type="GO" id="GO:0018677">
    <property type="term" value="F:pentachlorophenol monooxygenase activity"/>
    <property type="evidence" value="ECO:0007669"/>
    <property type="project" value="UniProtKB-EC"/>
</dbReference>
<dbReference type="STRING" id="1716141.STSP_57900"/>
<dbReference type="Proteomes" id="UP000077381">
    <property type="component" value="Unassembled WGS sequence"/>
</dbReference>
<evidence type="ECO:0000256" key="2">
    <source>
        <dbReference type="ARBA" id="ARBA00022630"/>
    </source>
</evidence>
<dbReference type="PATRIC" id="fig|1716141.3.peg.6085"/>
<gene>
    <name evidence="5" type="primary">pcpB_8</name>
    <name evidence="5" type="ORF">STSP_57900</name>
</gene>
<reference evidence="5 6" key="1">
    <citation type="submission" date="2015-12" db="EMBL/GenBank/DDBJ databases">
        <title>Genome sequence of Streptomyces sp. G25.</title>
        <authorList>
            <person name="Poehlein A."/>
            <person name="Roettig A."/>
            <person name="Hiessl S."/>
            <person name="Hauschild P."/>
            <person name="Schauer J."/>
            <person name="Madkour M.H."/>
            <person name="Al-Ansari A.M."/>
            <person name="Almakishah N.H."/>
            <person name="Steinbuechel A."/>
            <person name="Daniel R."/>
        </authorList>
    </citation>
    <scope>NUCLEOTIDE SEQUENCE [LARGE SCALE GENOMIC DNA]</scope>
    <source>
        <strain evidence="6">G25(2015)</strain>
    </source>
</reference>
<comment type="caution">
    <text evidence="5">The sequence shown here is derived from an EMBL/GenBank/DDBJ whole genome shotgun (WGS) entry which is preliminary data.</text>
</comment>
<dbReference type="Gene3D" id="3.30.70.2450">
    <property type="match status" value="1"/>
</dbReference>
<evidence type="ECO:0000256" key="3">
    <source>
        <dbReference type="ARBA" id="ARBA00022827"/>
    </source>
</evidence>
<accession>A0A177HLA1</accession>
<comment type="cofactor">
    <cofactor evidence="1">
        <name>FAD</name>
        <dbReference type="ChEBI" id="CHEBI:57692"/>
    </cofactor>
</comment>
<dbReference type="AlphaFoldDB" id="A0A177HLA1"/>
<dbReference type="SUPFAM" id="SSF51905">
    <property type="entry name" value="FAD/NAD(P)-binding domain"/>
    <property type="match status" value="1"/>
</dbReference>
<dbReference type="Pfam" id="PF01494">
    <property type="entry name" value="FAD_binding_3"/>
    <property type="match status" value="1"/>
</dbReference>
<dbReference type="Gene3D" id="3.40.30.120">
    <property type="match status" value="1"/>
</dbReference>
<dbReference type="InterPro" id="IPR002938">
    <property type="entry name" value="FAD-bd"/>
</dbReference>
<organism evidence="5 6">
    <name type="scientific">Streptomyces jeddahensis</name>
    <dbReference type="NCBI Taxonomy" id="1716141"/>
    <lineage>
        <taxon>Bacteria</taxon>
        <taxon>Bacillati</taxon>
        <taxon>Actinomycetota</taxon>
        <taxon>Actinomycetes</taxon>
        <taxon>Kitasatosporales</taxon>
        <taxon>Streptomycetaceae</taxon>
        <taxon>Streptomyces</taxon>
    </lineage>
</organism>
<keyword evidence="2" id="KW-0285">Flavoprotein</keyword>
<keyword evidence="5" id="KW-0560">Oxidoreductase</keyword>
<dbReference type="Pfam" id="PF21274">
    <property type="entry name" value="Rng_hyd_C"/>
    <property type="match status" value="1"/>
</dbReference>
<sequence length="507" mass="53894">MANYCHSAEGLQEMKKTDVIVVGAGPVGLMLAGELRLGGVDVAVYDRLPAPTEESRALGFNRRAAESLGQRGLLTRLGAFRWGPMGHFGGVRFDLGMLDEDHSGVLGLSQARTEEALSGWLAELGVPVRRGYEVTGLRETPEGVVVAFTGPDGPGEEPAAYVAGCDGAGSTVRALAGIPASDWEPTRGMYTAEITGVTPRPRPIGERLPGGSMVVCTPLGEGRCRVVIHDPSLPARPEPGALTFDQVADAWRRLTGESIDGADCQWLWACGNSAALAEEYRRGRVFLAGDAAHEIPPLAAWGLSAGLQDAVNLGWKLAATVKGWAPEGLLDTYHAERHPIGEQLIRNARAASKLYLGDDAMDPVREVVGELLGHKDAAEQVAGIVSGLGIRYDLGKGDHPLLGRRMPPDRELTLPDGTRTRVADLLHTGRGLLVTTDDTTARAAQDHADRIDVVTGTWTTAPEPALDAVLVRPDGYVAWTSPGTTDDLTQALDRWFGTARVPQSAGR</sequence>
<feature type="domain" description="FAD-binding" evidence="4">
    <location>
        <begin position="16"/>
        <end position="348"/>
    </location>
</feature>
<keyword evidence="6" id="KW-1185">Reference proteome</keyword>
<keyword evidence="5" id="KW-0503">Monooxygenase</keyword>
<evidence type="ECO:0000259" key="4">
    <source>
        <dbReference type="Pfam" id="PF01494"/>
    </source>
</evidence>
<dbReference type="InterPro" id="IPR036188">
    <property type="entry name" value="FAD/NAD-bd_sf"/>
</dbReference>
<dbReference type="PRINTS" id="PR00420">
    <property type="entry name" value="RNGMNOXGNASE"/>
</dbReference>
<evidence type="ECO:0000256" key="1">
    <source>
        <dbReference type="ARBA" id="ARBA00001974"/>
    </source>
</evidence>
<dbReference type="PANTHER" id="PTHR43004:SF19">
    <property type="entry name" value="BINDING MONOOXYGENASE, PUTATIVE (JCVI)-RELATED"/>
    <property type="match status" value="1"/>
</dbReference>
<keyword evidence="3" id="KW-0274">FAD</keyword>
<evidence type="ECO:0000313" key="5">
    <source>
        <dbReference type="EMBL" id="OAH10948.1"/>
    </source>
</evidence>
<dbReference type="GO" id="GO:0071949">
    <property type="term" value="F:FAD binding"/>
    <property type="evidence" value="ECO:0007669"/>
    <property type="project" value="InterPro"/>
</dbReference>
<dbReference type="Gene3D" id="3.50.50.60">
    <property type="entry name" value="FAD/NAD(P)-binding domain"/>
    <property type="match status" value="1"/>
</dbReference>
<dbReference type="EMBL" id="LOHS01000117">
    <property type="protein sequence ID" value="OAH10948.1"/>
    <property type="molecule type" value="Genomic_DNA"/>
</dbReference>
<dbReference type="PANTHER" id="PTHR43004">
    <property type="entry name" value="TRK SYSTEM POTASSIUM UPTAKE PROTEIN"/>
    <property type="match status" value="1"/>
</dbReference>
<proteinExistence type="predicted"/>
<evidence type="ECO:0000313" key="6">
    <source>
        <dbReference type="Proteomes" id="UP000077381"/>
    </source>
</evidence>
<dbReference type="InterPro" id="IPR050641">
    <property type="entry name" value="RIFMO-like"/>
</dbReference>